<dbReference type="KEGG" id="daur:Daura_30180"/>
<organism evidence="3 4">
    <name type="scientific">Dactylosporangium aurantiacum</name>
    <dbReference type="NCBI Taxonomy" id="35754"/>
    <lineage>
        <taxon>Bacteria</taxon>
        <taxon>Bacillati</taxon>
        <taxon>Actinomycetota</taxon>
        <taxon>Actinomycetes</taxon>
        <taxon>Micromonosporales</taxon>
        <taxon>Micromonosporaceae</taxon>
        <taxon>Dactylosporangium</taxon>
    </lineage>
</organism>
<feature type="compositionally biased region" description="Low complexity" evidence="1">
    <location>
        <begin position="165"/>
        <end position="187"/>
    </location>
</feature>
<dbReference type="InterPro" id="IPR058548">
    <property type="entry name" value="MlaB-like_STAS"/>
</dbReference>
<dbReference type="InterPro" id="IPR002645">
    <property type="entry name" value="STAS_dom"/>
</dbReference>
<dbReference type="SUPFAM" id="SSF52091">
    <property type="entry name" value="SpoIIaa-like"/>
    <property type="match status" value="1"/>
</dbReference>
<evidence type="ECO:0000313" key="3">
    <source>
        <dbReference type="EMBL" id="UWZ51033.1"/>
    </source>
</evidence>
<dbReference type="Proteomes" id="UP001058003">
    <property type="component" value="Chromosome"/>
</dbReference>
<dbReference type="CDD" id="cd07043">
    <property type="entry name" value="STAS_anti-anti-sigma_factors"/>
    <property type="match status" value="1"/>
</dbReference>
<evidence type="ECO:0000259" key="2">
    <source>
        <dbReference type="PROSITE" id="PS50801"/>
    </source>
</evidence>
<dbReference type="PROSITE" id="PS50801">
    <property type="entry name" value="STAS"/>
    <property type="match status" value="1"/>
</dbReference>
<dbReference type="AlphaFoldDB" id="A0A9Q9IB40"/>
<reference evidence="3" key="1">
    <citation type="submission" date="2021-04" db="EMBL/GenBank/DDBJ databases">
        <title>Dactylosporangium aurantiacum NRRL B-8018 full assembly.</title>
        <authorList>
            <person name="Hartkoorn R.C."/>
            <person name="Beaudoing E."/>
            <person name="Hot D."/>
        </authorList>
    </citation>
    <scope>NUCLEOTIDE SEQUENCE</scope>
    <source>
        <strain evidence="3">NRRL B-8018</strain>
    </source>
</reference>
<protein>
    <submittedName>
        <fullName evidence="3">STAS domain-containing protein</fullName>
    </submittedName>
</protein>
<dbReference type="Pfam" id="PF13466">
    <property type="entry name" value="STAS_2"/>
    <property type="match status" value="1"/>
</dbReference>
<proteinExistence type="predicted"/>
<dbReference type="InterPro" id="IPR036513">
    <property type="entry name" value="STAS_dom_sf"/>
</dbReference>
<feature type="region of interest" description="Disordered" evidence="1">
    <location>
        <begin position="69"/>
        <end position="187"/>
    </location>
</feature>
<sequence>MTTPIVPYIEVVITGPLNASTLRRWRRLLDEAVAAGPAHLVVDFAGCAELDQTGTALLAGVHERMWATGGATDAPGHESPAEPGPACGANTGWLPTEAPGTPVRAGSSDLLDRAAVRARRHGAGSQNDPDGVMRRRRPAVRTADVRHELTPVGGAACGLPRRPQRTPSSRSSSPTRWTRTRYAATTD</sequence>
<name>A0A9Q9IB40_9ACTN</name>
<dbReference type="Gene3D" id="3.30.750.24">
    <property type="entry name" value="STAS domain"/>
    <property type="match status" value="1"/>
</dbReference>
<keyword evidence="4" id="KW-1185">Reference proteome</keyword>
<accession>A0A9Q9IB40</accession>
<evidence type="ECO:0000256" key="1">
    <source>
        <dbReference type="SAM" id="MobiDB-lite"/>
    </source>
</evidence>
<dbReference type="EMBL" id="CP073767">
    <property type="protein sequence ID" value="UWZ51033.1"/>
    <property type="molecule type" value="Genomic_DNA"/>
</dbReference>
<gene>
    <name evidence="3" type="ORF">Daura_30180</name>
</gene>
<evidence type="ECO:0000313" key="4">
    <source>
        <dbReference type="Proteomes" id="UP001058003"/>
    </source>
</evidence>
<feature type="domain" description="STAS" evidence="2">
    <location>
        <begin position="11"/>
        <end position="69"/>
    </location>
</feature>